<organism evidence="2 3">
    <name type="scientific">Micromonospora endolithica</name>
    <dbReference type="NCBI Taxonomy" id="230091"/>
    <lineage>
        <taxon>Bacteria</taxon>
        <taxon>Bacillati</taxon>
        <taxon>Actinomycetota</taxon>
        <taxon>Actinomycetes</taxon>
        <taxon>Micromonosporales</taxon>
        <taxon>Micromonosporaceae</taxon>
        <taxon>Micromonospora</taxon>
    </lineage>
</organism>
<protein>
    <submittedName>
        <fullName evidence="2">DUF3578 domain-containing protein</fullName>
    </submittedName>
</protein>
<dbReference type="EMBL" id="RBAK01000007">
    <property type="protein sequence ID" value="RKN44314.1"/>
    <property type="molecule type" value="Genomic_DNA"/>
</dbReference>
<accession>A0A3A9Z915</accession>
<dbReference type="InterPro" id="IPR021961">
    <property type="entry name" value="McrB_DNA-bd"/>
</dbReference>
<name>A0A3A9Z915_9ACTN</name>
<proteinExistence type="predicted"/>
<dbReference type="Pfam" id="PF12102">
    <property type="entry name" value="MrcB_N"/>
    <property type="match status" value="1"/>
</dbReference>
<comment type="caution">
    <text evidence="2">The sequence shown here is derived from an EMBL/GenBank/DDBJ whole genome shotgun (WGS) entry which is preliminary data.</text>
</comment>
<dbReference type="Proteomes" id="UP000281726">
    <property type="component" value="Unassembled WGS sequence"/>
</dbReference>
<dbReference type="Gene3D" id="3.30.920.90">
    <property type="match status" value="1"/>
</dbReference>
<reference evidence="2 3" key="1">
    <citation type="journal article" date="2004" name="Syst. Appl. Microbiol.">
        <title>Cryptoendolithic actinomycetes from antarctic sandstone rock samples: Micromonospora endolithica sp. nov. and two isolates related to Micromonospora coerulea Jensen 1932.</title>
        <authorList>
            <person name="Hirsch P."/>
            <person name="Mevs U."/>
            <person name="Kroppenstedt R.M."/>
            <person name="Schumann P."/>
            <person name="Stackebrandt E."/>
        </authorList>
    </citation>
    <scope>NUCLEOTIDE SEQUENCE [LARGE SCALE GENOMIC DNA]</scope>
    <source>
        <strain evidence="2 3">JCM 12677</strain>
    </source>
</reference>
<evidence type="ECO:0000313" key="3">
    <source>
        <dbReference type="Proteomes" id="UP000281726"/>
    </source>
</evidence>
<keyword evidence="3" id="KW-1185">Reference proteome</keyword>
<gene>
    <name evidence="2" type="ORF">D7223_18785</name>
</gene>
<evidence type="ECO:0000313" key="2">
    <source>
        <dbReference type="EMBL" id="RKN44314.1"/>
    </source>
</evidence>
<dbReference type="OrthoDB" id="9802640at2"/>
<feature type="domain" description="Type IV methyl-directed restriction enzyme EcoKMcrB subunit DNA-binding" evidence="1">
    <location>
        <begin position="43"/>
        <end position="202"/>
    </location>
</feature>
<evidence type="ECO:0000259" key="1">
    <source>
        <dbReference type="Pfam" id="PF12102"/>
    </source>
</evidence>
<dbReference type="AlphaFoldDB" id="A0A3A9Z915"/>
<sequence>MPRWLRPAGVLVTLRLDEYLRVVANGYDYHAGFDTKQQRLLRDAATHLAAYGPADFIVKGSGGQKPLGTTPTPWIGFFDPDESTTPMRGLYVVWILQSSGNGWTLSLNMGTEKRALEVKATNVRRGSVPSRESMVRDSLRTEATTIRRELPSDVSAGWDATIDLQSDGTRQLRYESACILSKTYPLQAFPDDANLTTDLDRACLALQEAVKAKRKLAVTKPGSISTTSATVVDYAQREPVFAPGRDQATTTVFSKESIKRSPRHEGGLRRYGIWLQERGFRPATNVHPRDFVIPGSPGWLGEYKVVYGSDVARATREAHSQLKEYSYFLYDDSSEKPGLLAVFSSPITDRRVAWLNAEGIAVVWDEGRKWKGCPLAQGAGLAIS</sequence>